<proteinExistence type="predicted"/>
<dbReference type="AlphaFoldDB" id="A0A892I4D7"/>
<dbReference type="Proteomes" id="UP000625568">
    <property type="component" value="Chromosome 2"/>
</dbReference>
<protein>
    <submittedName>
        <fullName evidence="1">DUF3304 domain-containing protein</fullName>
    </submittedName>
</protein>
<dbReference type="RefSeq" id="WP_158380436.1">
    <property type="nucleotide sequence ID" value="NZ_CABVPR010000017.1"/>
</dbReference>
<gene>
    <name evidence="1" type="ORF">I6K02_16770</name>
</gene>
<organism evidence="1 2">
    <name type="scientific">Burkholderia dolosa</name>
    <dbReference type="NCBI Taxonomy" id="152500"/>
    <lineage>
        <taxon>Bacteria</taxon>
        <taxon>Pseudomonadati</taxon>
        <taxon>Pseudomonadota</taxon>
        <taxon>Betaproteobacteria</taxon>
        <taxon>Burkholderiales</taxon>
        <taxon>Burkholderiaceae</taxon>
        <taxon>Burkholderia</taxon>
        <taxon>Burkholderia cepacia complex</taxon>
    </lineage>
</organism>
<reference evidence="1 2" key="1">
    <citation type="submission" date="2021-02" db="EMBL/GenBank/DDBJ databases">
        <title>FDA dAtabase for Regulatory Grade micrObial Sequences (FDA-ARGOS): Supporting development and validation of Infectious Disease Dx tests.</title>
        <authorList>
            <person name="Minogue T."/>
            <person name="Wolcott M."/>
            <person name="Wasieloski L."/>
            <person name="Aguilar W."/>
            <person name="Moore D."/>
            <person name="Jaissle J."/>
            <person name="Tallon L."/>
            <person name="Sadzewicz L."/>
            <person name="Zhao X."/>
            <person name="Boylan J."/>
            <person name="Ott S."/>
            <person name="Bowen H."/>
            <person name="Vavikolanu K."/>
            <person name="Mehta A."/>
            <person name="Aluvathingal J."/>
            <person name="Nadendla S."/>
            <person name="Yan Y."/>
            <person name="Sichtig H."/>
        </authorList>
    </citation>
    <scope>NUCLEOTIDE SEQUENCE [LARGE SCALE GENOMIC DNA]</scope>
    <source>
        <strain evidence="1 2">FDAARGOS_1272</strain>
    </source>
</reference>
<evidence type="ECO:0000313" key="1">
    <source>
        <dbReference type="EMBL" id="QRO80013.1"/>
    </source>
</evidence>
<dbReference type="GeneID" id="93129927"/>
<name>A0A892I4D7_9BURK</name>
<keyword evidence="2" id="KW-1185">Reference proteome</keyword>
<sequence>MPLKKIIRWTPIAVIGLLVIMGLSGCKQEPYMLGIVGYNYTDRAVANFGVNGQGGGNIELSTPTAGGGGTSCCVVMSRSTKTPFWVDVKYKMSALESYPPRKVIEPSGPYKEARVEVKGPIPPDPSYLEVHFYPDGHIEAAISGSDGPSPPRLKLERRLPFVR</sequence>
<dbReference type="EMBL" id="CP069483">
    <property type="protein sequence ID" value="QRO80013.1"/>
    <property type="molecule type" value="Genomic_DNA"/>
</dbReference>
<dbReference type="Pfam" id="PF11745">
    <property type="entry name" value="DUF3304"/>
    <property type="match status" value="1"/>
</dbReference>
<accession>A0A892I4D7</accession>
<dbReference type="InterPro" id="IPR021733">
    <property type="entry name" value="DUF3304"/>
</dbReference>
<dbReference type="PROSITE" id="PS51257">
    <property type="entry name" value="PROKAR_LIPOPROTEIN"/>
    <property type="match status" value="1"/>
</dbReference>
<evidence type="ECO:0000313" key="2">
    <source>
        <dbReference type="Proteomes" id="UP000625568"/>
    </source>
</evidence>